<evidence type="ECO:0000259" key="3">
    <source>
        <dbReference type="Pfam" id="PF01551"/>
    </source>
</evidence>
<evidence type="ECO:0000313" key="4">
    <source>
        <dbReference type="EMBL" id="SVA81427.1"/>
    </source>
</evidence>
<dbReference type="Gene3D" id="6.10.250.3150">
    <property type="match status" value="1"/>
</dbReference>
<dbReference type="CDD" id="cd12797">
    <property type="entry name" value="M23_peptidase"/>
    <property type="match status" value="1"/>
</dbReference>
<dbReference type="InterPro" id="IPR011055">
    <property type="entry name" value="Dup_hybrid_motif"/>
</dbReference>
<reference evidence="4" key="1">
    <citation type="submission" date="2018-05" db="EMBL/GenBank/DDBJ databases">
        <authorList>
            <person name="Lanie J.A."/>
            <person name="Ng W.-L."/>
            <person name="Kazmierczak K.M."/>
            <person name="Andrzejewski T.M."/>
            <person name="Davidsen T.M."/>
            <person name="Wayne K.J."/>
            <person name="Tettelin H."/>
            <person name="Glass J.I."/>
            <person name="Rusch D."/>
            <person name="Podicherti R."/>
            <person name="Tsui H.-C.T."/>
            <person name="Winkler M.E."/>
        </authorList>
    </citation>
    <scope>NUCLEOTIDE SEQUENCE</scope>
</reference>
<dbReference type="InterPro" id="IPR016047">
    <property type="entry name" value="M23ase_b-sheet_dom"/>
</dbReference>
<dbReference type="AlphaFoldDB" id="A0A381YY88"/>
<dbReference type="InterPro" id="IPR050570">
    <property type="entry name" value="Cell_wall_metabolism_enzyme"/>
</dbReference>
<protein>
    <recommendedName>
        <fullName evidence="3">M23ase beta-sheet core domain-containing protein</fullName>
    </recommendedName>
</protein>
<organism evidence="4">
    <name type="scientific">marine metagenome</name>
    <dbReference type="NCBI Taxonomy" id="408172"/>
    <lineage>
        <taxon>unclassified sequences</taxon>
        <taxon>metagenomes</taxon>
        <taxon>ecological metagenomes</taxon>
    </lineage>
</organism>
<evidence type="ECO:0000256" key="2">
    <source>
        <dbReference type="SAM" id="Coils"/>
    </source>
</evidence>
<evidence type="ECO:0000256" key="1">
    <source>
        <dbReference type="ARBA" id="ARBA00022729"/>
    </source>
</evidence>
<dbReference type="GO" id="GO:0004222">
    <property type="term" value="F:metalloendopeptidase activity"/>
    <property type="evidence" value="ECO:0007669"/>
    <property type="project" value="TreeGrafter"/>
</dbReference>
<proteinExistence type="predicted"/>
<keyword evidence="1" id="KW-0732">Signal</keyword>
<dbReference type="Gene3D" id="2.70.70.10">
    <property type="entry name" value="Glucose Permease (Domain IIA)"/>
    <property type="match status" value="1"/>
</dbReference>
<dbReference type="EMBL" id="UINC01019251">
    <property type="protein sequence ID" value="SVA81427.1"/>
    <property type="molecule type" value="Genomic_DNA"/>
</dbReference>
<feature type="coiled-coil region" evidence="2">
    <location>
        <begin position="234"/>
        <end position="269"/>
    </location>
</feature>
<name>A0A381YY88_9ZZZZ</name>
<dbReference type="Pfam" id="PF01551">
    <property type="entry name" value="Peptidase_M23"/>
    <property type="match status" value="1"/>
</dbReference>
<dbReference type="PANTHER" id="PTHR21666:SF289">
    <property type="entry name" value="L-ALA--D-GLU ENDOPEPTIDASE"/>
    <property type="match status" value="1"/>
</dbReference>
<feature type="domain" description="M23ase beta-sheet core" evidence="3">
    <location>
        <begin position="309"/>
        <end position="402"/>
    </location>
</feature>
<dbReference type="SUPFAM" id="SSF51261">
    <property type="entry name" value="Duplicated hybrid motif"/>
    <property type="match status" value="1"/>
</dbReference>
<gene>
    <name evidence="4" type="ORF">METZ01_LOCUS134281</name>
</gene>
<accession>A0A381YY88</accession>
<feature type="coiled-coil region" evidence="2">
    <location>
        <begin position="41"/>
        <end position="124"/>
    </location>
</feature>
<dbReference type="PANTHER" id="PTHR21666">
    <property type="entry name" value="PEPTIDASE-RELATED"/>
    <property type="match status" value="1"/>
</dbReference>
<sequence>MAETNLGSFKIMKNLHYILFLFLSFSLIFTQTSQRDYNDELRYQNDAINAMKKEMKALRSKIGKANTNEVTTVKRITNLDEEIALVSKLIQSLSNEEQKTRNRVQVLEKDIKSKEEKLELLRLRYEQRIVNTYRKGRLSQLEQVLSSTSWRQAVYRTQYLKIISEIEQEMTKQIETLLVQISKQKLELETVLWQNTALKREKKSQMSSLRKMKIKREKQLTQIRQDKSALANYIQEKSAGIKQLEEILKKVLEDKARFEREERIRQQQEALQTKSFHALQGKLPWPAGGRIISKFGKQWNAKLKTTTENPGIDIKGKPGSAIRTVLNGVVTTITYIRGYGTTIIIDHAGGFYTVYSHVTNIQTHVDSEVRGGDVIAYMGDSGSINGSKLHFEIWGKGQKLNPEKWLTKQ</sequence>
<keyword evidence="2" id="KW-0175">Coiled coil</keyword>